<protein>
    <submittedName>
        <fullName evidence="2">Uncharacterized protein</fullName>
    </submittedName>
</protein>
<dbReference type="EMBL" id="JABSTV010001254">
    <property type="protein sequence ID" value="KAH7940219.1"/>
    <property type="molecule type" value="Genomic_DNA"/>
</dbReference>
<feature type="compositionally biased region" description="Basic and acidic residues" evidence="1">
    <location>
        <begin position="120"/>
        <end position="132"/>
    </location>
</feature>
<reference evidence="2" key="1">
    <citation type="journal article" date="2020" name="Cell">
        <title>Large-Scale Comparative Analyses of Tick Genomes Elucidate Their Genetic Diversity and Vector Capacities.</title>
        <authorList>
            <consortium name="Tick Genome and Microbiome Consortium (TIGMIC)"/>
            <person name="Jia N."/>
            <person name="Wang J."/>
            <person name="Shi W."/>
            <person name="Du L."/>
            <person name="Sun Y."/>
            <person name="Zhan W."/>
            <person name="Jiang J.F."/>
            <person name="Wang Q."/>
            <person name="Zhang B."/>
            <person name="Ji P."/>
            <person name="Bell-Sakyi L."/>
            <person name="Cui X.M."/>
            <person name="Yuan T.T."/>
            <person name="Jiang B.G."/>
            <person name="Yang W.F."/>
            <person name="Lam T.T."/>
            <person name="Chang Q.C."/>
            <person name="Ding S.J."/>
            <person name="Wang X.J."/>
            <person name="Zhu J.G."/>
            <person name="Ruan X.D."/>
            <person name="Zhao L."/>
            <person name="Wei J.T."/>
            <person name="Ye R.Z."/>
            <person name="Que T.C."/>
            <person name="Du C.H."/>
            <person name="Zhou Y.H."/>
            <person name="Cheng J.X."/>
            <person name="Dai P.F."/>
            <person name="Guo W.B."/>
            <person name="Han X.H."/>
            <person name="Huang E.J."/>
            <person name="Li L.F."/>
            <person name="Wei W."/>
            <person name="Gao Y.C."/>
            <person name="Liu J.Z."/>
            <person name="Shao H.Z."/>
            <person name="Wang X."/>
            <person name="Wang C.C."/>
            <person name="Yang T.C."/>
            <person name="Huo Q.B."/>
            <person name="Li W."/>
            <person name="Chen H.Y."/>
            <person name="Chen S.E."/>
            <person name="Zhou L.G."/>
            <person name="Ni X.B."/>
            <person name="Tian J.H."/>
            <person name="Sheng Y."/>
            <person name="Liu T."/>
            <person name="Pan Y.S."/>
            <person name="Xia L.Y."/>
            <person name="Li J."/>
            <person name="Zhao F."/>
            <person name="Cao W.C."/>
        </authorList>
    </citation>
    <scope>NUCLEOTIDE SEQUENCE</scope>
    <source>
        <strain evidence="2">Rsan-2018</strain>
    </source>
</reference>
<evidence type="ECO:0000313" key="3">
    <source>
        <dbReference type="Proteomes" id="UP000821837"/>
    </source>
</evidence>
<dbReference type="VEuPathDB" id="VectorBase:RSAN_035687"/>
<organism evidence="2 3">
    <name type="scientific">Rhipicephalus sanguineus</name>
    <name type="common">Brown dog tick</name>
    <name type="synonym">Ixodes sanguineus</name>
    <dbReference type="NCBI Taxonomy" id="34632"/>
    <lineage>
        <taxon>Eukaryota</taxon>
        <taxon>Metazoa</taxon>
        <taxon>Ecdysozoa</taxon>
        <taxon>Arthropoda</taxon>
        <taxon>Chelicerata</taxon>
        <taxon>Arachnida</taxon>
        <taxon>Acari</taxon>
        <taxon>Parasitiformes</taxon>
        <taxon>Ixodida</taxon>
        <taxon>Ixodoidea</taxon>
        <taxon>Ixodidae</taxon>
        <taxon>Rhipicephalinae</taxon>
        <taxon>Rhipicephalus</taxon>
        <taxon>Rhipicephalus</taxon>
    </lineage>
</organism>
<reference evidence="2" key="2">
    <citation type="submission" date="2021-09" db="EMBL/GenBank/DDBJ databases">
        <authorList>
            <person name="Jia N."/>
            <person name="Wang J."/>
            <person name="Shi W."/>
            <person name="Du L."/>
            <person name="Sun Y."/>
            <person name="Zhan W."/>
            <person name="Jiang J."/>
            <person name="Wang Q."/>
            <person name="Zhang B."/>
            <person name="Ji P."/>
            <person name="Sakyi L.B."/>
            <person name="Cui X."/>
            <person name="Yuan T."/>
            <person name="Jiang B."/>
            <person name="Yang W."/>
            <person name="Lam T.T.-Y."/>
            <person name="Chang Q."/>
            <person name="Ding S."/>
            <person name="Wang X."/>
            <person name="Zhu J."/>
            <person name="Ruan X."/>
            <person name="Zhao L."/>
            <person name="Wei J."/>
            <person name="Que T."/>
            <person name="Du C."/>
            <person name="Cheng J."/>
            <person name="Dai P."/>
            <person name="Han X."/>
            <person name="Huang E."/>
            <person name="Gao Y."/>
            <person name="Liu J."/>
            <person name="Shao H."/>
            <person name="Ye R."/>
            <person name="Li L."/>
            <person name="Wei W."/>
            <person name="Wang X."/>
            <person name="Wang C."/>
            <person name="Huo Q."/>
            <person name="Li W."/>
            <person name="Guo W."/>
            <person name="Chen H."/>
            <person name="Chen S."/>
            <person name="Zhou L."/>
            <person name="Zhou L."/>
            <person name="Ni X."/>
            <person name="Tian J."/>
            <person name="Zhou Y."/>
            <person name="Sheng Y."/>
            <person name="Liu T."/>
            <person name="Pan Y."/>
            <person name="Xia L."/>
            <person name="Li J."/>
            <person name="Zhao F."/>
            <person name="Cao W."/>
        </authorList>
    </citation>
    <scope>NUCLEOTIDE SEQUENCE</scope>
    <source>
        <strain evidence="2">Rsan-2018</strain>
        <tissue evidence="2">Larvae</tissue>
    </source>
</reference>
<evidence type="ECO:0000256" key="1">
    <source>
        <dbReference type="SAM" id="MobiDB-lite"/>
    </source>
</evidence>
<gene>
    <name evidence="2" type="ORF">HPB52_022496</name>
</gene>
<proteinExistence type="predicted"/>
<name>A0A9D4PI66_RHISA</name>
<dbReference type="AlphaFoldDB" id="A0A9D4PI66"/>
<dbReference type="Proteomes" id="UP000821837">
    <property type="component" value="Chromosome 8"/>
</dbReference>
<sequence>MKSTTPSQAAGTWKRLTGQASRSTLVLTTCVVSTVSRDLYQTGHFLCDYHDEDRVFEIISSRRVLRPQVRQERLAPHKRRSQEREGGRQPQINDRSAQALPEAKVAVRRNSRAVRRFPKPARECFDSTAQKERKVRNSSLDGDVNEMEDNLAQVNDLDYVPLFEVLPIGGVDTSVVPLEESREASKLLVSTLGLEETCKKPSQQSFPKTKESIITQQKAKPLEELDSLKELFSSVDEQFRNLPKVTEP</sequence>
<evidence type="ECO:0000313" key="2">
    <source>
        <dbReference type="EMBL" id="KAH7940219.1"/>
    </source>
</evidence>
<comment type="caution">
    <text evidence="2">The sequence shown here is derived from an EMBL/GenBank/DDBJ whole genome shotgun (WGS) entry which is preliminary data.</text>
</comment>
<accession>A0A9D4PI66</accession>
<feature type="region of interest" description="Disordered" evidence="1">
    <location>
        <begin position="69"/>
        <end position="138"/>
    </location>
</feature>
<feature type="compositionally biased region" description="Basic residues" evidence="1">
    <location>
        <begin position="106"/>
        <end position="119"/>
    </location>
</feature>
<keyword evidence="3" id="KW-1185">Reference proteome</keyword>